<evidence type="ECO:0008006" key="7">
    <source>
        <dbReference type="Google" id="ProtNLM"/>
    </source>
</evidence>
<name>A0A3M6W282_HORWE</name>
<comment type="caution">
    <text evidence="5">The sequence shown here is derived from an EMBL/GenBank/DDBJ whole genome shotgun (WGS) entry which is preliminary data.</text>
</comment>
<proteinExistence type="inferred from homology"/>
<comment type="similarity">
    <text evidence="1">Belongs to the peptidase S12 family.</text>
</comment>
<evidence type="ECO:0000313" key="6">
    <source>
        <dbReference type="Proteomes" id="UP000281245"/>
    </source>
</evidence>
<dbReference type="InterPro" id="IPR001466">
    <property type="entry name" value="Beta-lactam-related"/>
</dbReference>
<evidence type="ECO:0000256" key="1">
    <source>
        <dbReference type="ARBA" id="ARBA00038215"/>
    </source>
</evidence>
<evidence type="ECO:0000313" key="5">
    <source>
        <dbReference type="EMBL" id="RMX72625.1"/>
    </source>
</evidence>
<dbReference type="Pfam" id="PF00144">
    <property type="entry name" value="Beta-lactamase"/>
    <property type="match status" value="1"/>
</dbReference>
<dbReference type="VEuPathDB" id="FungiDB:BTJ68_08794"/>
<organism evidence="5 6">
    <name type="scientific">Hortaea werneckii</name>
    <name type="common">Black yeast</name>
    <name type="synonym">Cladosporium werneckii</name>
    <dbReference type="NCBI Taxonomy" id="91943"/>
    <lineage>
        <taxon>Eukaryota</taxon>
        <taxon>Fungi</taxon>
        <taxon>Dikarya</taxon>
        <taxon>Ascomycota</taxon>
        <taxon>Pezizomycotina</taxon>
        <taxon>Dothideomycetes</taxon>
        <taxon>Dothideomycetidae</taxon>
        <taxon>Mycosphaerellales</taxon>
        <taxon>Teratosphaeriaceae</taxon>
        <taxon>Hortaea</taxon>
    </lineage>
</organism>
<gene>
    <name evidence="5" type="ORF">D0869_14423</name>
</gene>
<dbReference type="InterPro" id="IPR012338">
    <property type="entry name" value="Beta-lactam/transpept-like"/>
</dbReference>
<feature type="domain" description="Beta-lactamase-related" evidence="3">
    <location>
        <begin position="27"/>
        <end position="358"/>
    </location>
</feature>
<dbReference type="EMBL" id="QWIJ01002113">
    <property type="protein sequence ID" value="RMX72625.1"/>
    <property type="molecule type" value="Genomic_DNA"/>
</dbReference>
<evidence type="ECO:0000259" key="4">
    <source>
        <dbReference type="Pfam" id="PF11954"/>
    </source>
</evidence>
<accession>A0A3M6W282</accession>
<dbReference type="InterPro" id="IPR050491">
    <property type="entry name" value="AmpC-like"/>
</dbReference>
<dbReference type="InterPro" id="IPR021860">
    <property type="entry name" value="Peptidase_S12_Pab87-rel_C"/>
</dbReference>
<dbReference type="PANTHER" id="PTHR46825:SF9">
    <property type="entry name" value="BETA-LACTAMASE-RELATED DOMAIN-CONTAINING PROTEIN"/>
    <property type="match status" value="1"/>
</dbReference>
<dbReference type="OrthoDB" id="5946976at2759"/>
<evidence type="ECO:0000256" key="2">
    <source>
        <dbReference type="SAM" id="MobiDB-lite"/>
    </source>
</evidence>
<dbReference type="Gene3D" id="2.40.128.600">
    <property type="match status" value="1"/>
</dbReference>
<dbReference type="Proteomes" id="UP000281245">
    <property type="component" value="Unassembled WGS sequence"/>
</dbReference>
<dbReference type="SUPFAM" id="SSF56601">
    <property type="entry name" value="beta-lactamase/transpeptidase-like"/>
    <property type="match status" value="1"/>
</dbReference>
<feature type="domain" description="Peptidase S12 Pab87-related C-terminal" evidence="4">
    <location>
        <begin position="418"/>
        <end position="516"/>
    </location>
</feature>
<dbReference type="AlphaFoldDB" id="A0A3M6W282"/>
<dbReference type="Gene3D" id="3.40.710.10">
    <property type="entry name" value="DD-peptidase/beta-lactamase superfamily"/>
    <property type="match status" value="1"/>
</dbReference>
<dbReference type="PANTHER" id="PTHR46825">
    <property type="entry name" value="D-ALANYL-D-ALANINE-CARBOXYPEPTIDASE/ENDOPEPTIDASE AMPH"/>
    <property type="match status" value="1"/>
</dbReference>
<evidence type="ECO:0000259" key="3">
    <source>
        <dbReference type="Pfam" id="PF00144"/>
    </source>
</evidence>
<protein>
    <recommendedName>
        <fullName evidence="7">Beta-lactamase-related domain-containing protein</fullName>
    </recommendedName>
</protein>
<sequence>MTHVGVPSVSLHAYLMPLLHSSVFSARASELIGEHKVPGLALALVHHGYISSTALGQACLEPPRPCRTDTLFDIASASKSLTAASVALLVADNENHPDVQWHAKMSHLLPDDFVMQEQSYTNDVTVEDILSHRTGLPSHDNSYLGVRAEFPDDARSITRNLRNLPLAAPIRTKYTYCNMMFTVATRLIEVGSGLQFPDYLEEQFFSKLGMASTNLQPSRARSKGFGERIATGYAWNDEDGAYQVVDVLDSPEDQGAGSIITSVDDYILYVKAILQRTHPFTESVYDGLTQSRTLVDPSHRHPKPFTSPLIYAAGWETYYYRGHQVVRHDGLIDGYGSTHFFLPAHDFGGVIFGNSEGIETVAEVLTNTIIDELLDVPQHERTDWNELSKQQDAADDDNADEQPEKVRQALCPGIAEVRPQTLPLDFYTGTYNNAGYHDLTVEVRDDRLFIDATDRSMGFILTFDHVCDNSKYVVHLSDFQTGGDDPLAAEFKFENDRAVSMGLHLEPDLKQYIWFDRK</sequence>
<reference evidence="5 6" key="1">
    <citation type="journal article" date="2018" name="BMC Genomics">
        <title>Genomic evidence for intraspecific hybridization in a clonal and extremely halotolerant yeast.</title>
        <authorList>
            <person name="Gostincar C."/>
            <person name="Stajich J.E."/>
            <person name="Zupancic J."/>
            <person name="Zalar P."/>
            <person name="Gunde-Cimerman N."/>
        </authorList>
    </citation>
    <scope>NUCLEOTIDE SEQUENCE [LARGE SCALE GENOMIC DNA]</scope>
    <source>
        <strain evidence="5 6">EXF-6656</strain>
    </source>
</reference>
<feature type="region of interest" description="Disordered" evidence="2">
    <location>
        <begin position="386"/>
        <end position="405"/>
    </location>
</feature>
<dbReference type="Pfam" id="PF11954">
    <property type="entry name" value="DUF3471"/>
    <property type="match status" value="1"/>
</dbReference>